<dbReference type="EMBL" id="AP023396">
    <property type="protein sequence ID" value="BCK56527.1"/>
    <property type="molecule type" value="Genomic_DNA"/>
</dbReference>
<evidence type="ECO:0000259" key="1">
    <source>
        <dbReference type="Pfam" id="PF01814"/>
    </source>
</evidence>
<dbReference type="AlphaFoldDB" id="A0A7G1KMS6"/>
<accession>A0A7G1KMS6</accession>
<dbReference type="RefSeq" id="WP_187683584.1">
    <property type="nucleotide sequence ID" value="NZ_AP023396.1"/>
</dbReference>
<dbReference type="PANTHER" id="PTHR35585:SF1">
    <property type="entry name" value="HHE DOMAIN PROTEIN (AFU_ORTHOLOGUE AFUA_4G00730)"/>
    <property type="match status" value="1"/>
</dbReference>
<evidence type="ECO:0000313" key="2">
    <source>
        <dbReference type="EMBL" id="BCK56527.1"/>
    </source>
</evidence>
<dbReference type="GeneID" id="80348772"/>
<evidence type="ECO:0000313" key="3">
    <source>
        <dbReference type="Proteomes" id="UP000516173"/>
    </source>
</evidence>
<gene>
    <name evidence="2" type="ORF">NWFMUON74_42990</name>
</gene>
<protein>
    <submittedName>
        <fullName evidence="2">Hemerythrin</fullName>
    </submittedName>
</protein>
<dbReference type="Gene3D" id="1.20.120.520">
    <property type="entry name" value="nmb1532 protein domain like"/>
    <property type="match status" value="1"/>
</dbReference>
<feature type="domain" description="Hemerythrin-like" evidence="1">
    <location>
        <begin position="8"/>
        <end position="122"/>
    </location>
</feature>
<dbReference type="Proteomes" id="UP000516173">
    <property type="component" value="Chromosome"/>
</dbReference>
<proteinExistence type="predicted"/>
<keyword evidence="3" id="KW-1185">Reference proteome</keyword>
<dbReference type="Pfam" id="PF01814">
    <property type="entry name" value="Hemerythrin"/>
    <property type="match status" value="1"/>
</dbReference>
<dbReference type="KEGG" id="nwl:NWFMUON74_42990"/>
<reference evidence="2 3" key="1">
    <citation type="submission" date="2020-08" db="EMBL/GenBank/DDBJ databases">
        <title>Genome Sequencing of Nocardia wallacei strain FMUON74 and assembly.</title>
        <authorList>
            <person name="Toyokawa M."/>
            <person name="Uesaka K."/>
        </authorList>
    </citation>
    <scope>NUCLEOTIDE SEQUENCE [LARGE SCALE GENOMIC DNA]</scope>
    <source>
        <strain evidence="2 3">FMUON74</strain>
    </source>
</reference>
<dbReference type="PANTHER" id="PTHR35585">
    <property type="entry name" value="HHE DOMAIN PROTEIN (AFU_ORTHOLOGUE AFUA_4G00730)"/>
    <property type="match status" value="1"/>
</dbReference>
<sequence>MPTEQQDVVELLKAQHNQIRQLIDRVRAADGAGKREPFEDLVRLLAVHESAEEEVIHPAARRVYVAEHVVESRLREEEKAKQALAELHELGVEHRDFDAKFDAFATAVIDHAEHEEREEFERLREDASAAERAGLATAVRMAEATAPTRPHPGAGSAAPANILVGPPLAIFDRVRDTVRDWVRKTRG</sequence>
<organism evidence="2 3">
    <name type="scientific">Nocardia wallacei</name>
    <dbReference type="NCBI Taxonomy" id="480035"/>
    <lineage>
        <taxon>Bacteria</taxon>
        <taxon>Bacillati</taxon>
        <taxon>Actinomycetota</taxon>
        <taxon>Actinomycetes</taxon>
        <taxon>Mycobacteriales</taxon>
        <taxon>Nocardiaceae</taxon>
        <taxon>Nocardia</taxon>
    </lineage>
</organism>
<dbReference type="InterPro" id="IPR012312">
    <property type="entry name" value="Hemerythrin-like"/>
</dbReference>
<name>A0A7G1KMS6_9NOCA</name>